<dbReference type="RefSeq" id="WP_106154585.1">
    <property type="nucleotide sequence ID" value="NZ_PVTS01000023.1"/>
</dbReference>
<dbReference type="Pfam" id="PF04773">
    <property type="entry name" value="FecR"/>
    <property type="match status" value="1"/>
</dbReference>
<reference evidence="3 4" key="1">
    <citation type="submission" date="2018-07" db="EMBL/GenBank/DDBJ databases">
        <title>Freshwater and sediment microbial communities from various areas in North America, analyzing microbe dynamics in response to fracking.</title>
        <authorList>
            <person name="Lamendella R."/>
        </authorList>
    </citation>
    <scope>NUCLEOTIDE SEQUENCE [LARGE SCALE GENOMIC DNA]</scope>
    <source>
        <strain evidence="3 4">160A</strain>
    </source>
</reference>
<dbReference type="PANTHER" id="PTHR30273:SF2">
    <property type="entry name" value="PROTEIN FECR"/>
    <property type="match status" value="1"/>
</dbReference>
<keyword evidence="4" id="KW-1185">Reference proteome</keyword>
<dbReference type="InterPro" id="IPR012373">
    <property type="entry name" value="Ferrdict_sens_TM"/>
</dbReference>
<proteinExistence type="predicted"/>
<dbReference type="EMBL" id="QPIZ01000011">
    <property type="protein sequence ID" value="RCW34594.1"/>
    <property type="molecule type" value="Genomic_DNA"/>
</dbReference>
<organism evidence="3 4">
    <name type="scientific">Marinilabilia salmonicolor</name>
    <dbReference type="NCBI Taxonomy" id="989"/>
    <lineage>
        <taxon>Bacteria</taxon>
        <taxon>Pseudomonadati</taxon>
        <taxon>Bacteroidota</taxon>
        <taxon>Bacteroidia</taxon>
        <taxon>Marinilabiliales</taxon>
        <taxon>Marinilabiliaceae</taxon>
        <taxon>Marinilabilia</taxon>
    </lineage>
</organism>
<dbReference type="STRING" id="1168289.GCA_000259075_02649"/>
<evidence type="ECO:0000259" key="2">
    <source>
        <dbReference type="Pfam" id="PF04773"/>
    </source>
</evidence>
<dbReference type="Proteomes" id="UP000252733">
    <property type="component" value="Unassembled WGS sequence"/>
</dbReference>
<accession>A0A2T0WYU2</accession>
<evidence type="ECO:0000256" key="1">
    <source>
        <dbReference type="SAM" id="Phobius"/>
    </source>
</evidence>
<sequence>METLRTIDADLLVRYFSGDCTSAEIRRIEDWRSISAENKQYFEDFKQVWEADYQTMLSGDLLEQDWNAIRSRINLPGKRRDIGVFSAFSRIAAAVIVMLAVSSAVYVYWNVPGFGRWNAFQTGEQIDSLRLPDNSIVYLNNYSSLKYLKNFEDGKRTVSLDGEGFFEVTHDASNPFLVKSPEGVDVRVLGTAFHLQTGEGIDQMELNVTEGSVAIQYRRHTENVLAGHSAVVKDRELRVAPISDDNFLAWKTGELRFSQCPLNEIAKILKKHYKEIKEVKINTQSDVLVTTSFRNQQISEVLDELAIHFDKKFLLNDGVLIISE</sequence>
<dbReference type="PANTHER" id="PTHR30273">
    <property type="entry name" value="PERIPLASMIC SIGNAL SENSOR AND SIGMA FACTOR ACTIVATOR FECR-RELATED"/>
    <property type="match status" value="1"/>
</dbReference>
<dbReference type="InterPro" id="IPR006860">
    <property type="entry name" value="FecR"/>
</dbReference>
<dbReference type="Gene3D" id="2.60.120.1440">
    <property type="match status" value="1"/>
</dbReference>
<dbReference type="GO" id="GO:0016989">
    <property type="term" value="F:sigma factor antagonist activity"/>
    <property type="evidence" value="ECO:0007669"/>
    <property type="project" value="TreeGrafter"/>
</dbReference>
<protein>
    <submittedName>
        <fullName evidence="3">FecR family protein</fullName>
    </submittedName>
</protein>
<dbReference type="AlphaFoldDB" id="A0A2T0WYU2"/>
<comment type="caution">
    <text evidence="3">The sequence shown here is derived from an EMBL/GenBank/DDBJ whole genome shotgun (WGS) entry which is preliminary data.</text>
</comment>
<keyword evidence="1" id="KW-1133">Transmembrane helix</keyword>
<feature type="domain" description="FecR protein" evidence="2">
    <location>
        <begin position="122"/>
        <end position="213"/>
    </location>
</feature>
<dbReference type="PIRSF" id="PIRSF018266">
    <property type="entry name" value="FecR"/>
    <property type="match status" value="1"/>
</dbReference>
<name>A0A2T0WYU2_9BACT</name>
<keyword evidence="1" id="KW-0472">Membrane</keyword>
<evidence type="ECO:0000313" key="4">
    <source>
        <dbReference type="Proteomes" id="UP000252733"/>
    </source>
</evidence>
<keyword evidence="1" id="KW-0812">Transmembrane</keyword>
<feature type="transmembrane region" description="Helical" evidence="1">
    <location>
        <begin position="87"/>
        <end position="109"/>
    </location>
</feature>
<gene>
    <name evidence="3" type="ORF">DFO77_11195</name>
</gene>
<dbReference type="Gene3D" id="3.55.50.30">
    <property type="match status" value="1"/>
</dbReference>
<dbReference type="OrthoDB" id="1098987at2"/>
<evidence type="ECO:0000313" key="3">
    <source>
        <dbReference type="EMBL" id="RCW34594.1"/>
    </source>
</evidence>